<evidence type="ECO:0000313" key="2">
    <source>
        <dbReference type="EMBL" id="KAK7455948.1"/>
    </source>
</evidence>
<reference evidence="2 3" key="1">
    <citation type="journal article" date="2023" name="Sci. Data">
        <title>Genome assembly of the Korean intertidal mud-creeper Batillaria attramentaria.</title>
        <authorList>
            <person name="Patra A.K."/>
            <person name="Ho P.T."/>
            <person name="Jun S."/>
            <person name="Lee S.J."/>
            <person name="Kim Y."/>
            <person name="Won Y.J."/>
        </authorList>
    </citation>
    <scope>NUCLEOTIDE SEQUENCE [LARGE SCALE GENOMIC DNA]</scope>
    <source>
        <strain evidence="2">Wonlab-2016</strain>
    </source>
</reference>
<feature type="compositionally biased region" description="Basic and acidic residues" evidence="1">
    <location>
        <begin position="59"/>
        <end position="68"/>
    </location>
</feature>
<gene>
    <name evidence="2" type="ORF">BaRGS_00039416</name>
</gene>
<accession>A0ABD0J340</accession>
<proteinExistence type="predicted"/>
<feature type="region of interest" description="Disordered" evidence="1">
    <location>
        <begin position="17"/>
        <end position="86"/>
    </location>
</feature>
<organism evidence="2 3">
    <name type="scientific">Batillaria attramentaria</name>
    <dbReference type="NCBI Taxonomy" id="370345"/>
    <lineage>
        <taxon>Eukaryota</taxon>
        <taxon>Metazoa</taxon>
        <taxon>Spiralia</taxon>
        <taxon>Lophotrochozoa</taxon>
        <taxon>Mollusca</taxon>
        <taxon>Gastropoda</taxon>
        <taxon>Caenogastropoda</taxon>
        <taxon>Sorbeoconcha</taxon>
        <taxon>Cerithioidea</taxon>
        <taxon>Batillariidae</taxon>
        <taxon>Batillaria</taxon>
    </lineage>
</organism>
<evidence type="ECO:0000313" key="3">
    <source>
        <dbReference type="Proteomes" id="UP001519460"/>
    </source>
</evidence>
<dbReference type="Proteomes" id="UP001519460">
    <property type="component" value="Unassembled WGS sequence"/>
</dbReference>
<feature type="compositionally biased region" description="Polar residues" evidence="1">
    <location>
        <begin position="77"/>
        <end position="86"/>
    </location>
</feature>
<keyword evidence="3" id="KW-1185">Reference proteome</keyword>
<evidence type="ECO:0000256" key="1">
    <source>
        <dbReference type="SAM" id="MobiDB-lite"/>
    </source>
</evidence>
<dbReference type="EMBL" id="JACVVK020000687">
    <property type="protein sequence ID" value="KAK7455948.1"/>
    <property type="molecule type" value="Genomic_DNA"/>
</dbReference>
<name>A0ABD0J340_9CAEN</name>
<comment type="caution">
    <text evidence="2">The sequence shown here is derived from an EMBL/GenBank/DDBJ whole genome shotgun (WGS) entry which is preliminary data.</text>
</comment>
<protein>
    <submittedName>
        <fullName evidence="2">Uncharacterized protein</fullName>
    </submittedName>
</protein>
<feature type="non-terminal residue" evidence="2">
    <location>
        <position position="1"/>
    </location>
</feature>
<feature type="compositionally biased region" description="Polar residues" evidence="1">
    <location>
        <begin position="23"/>
        <end position="33"/>
    </location>
</feature>
<sequence length="86" mass="9723">VFHAEFRYRWGVLHYDNREETGHQGTVSDTSPHPQVEDLDLNAEPNVDIGETATDPEPEPQKMEEPDLHLAPASAEESFQSRFCCA</sequence>
<dbReference type="AlphaFoldDB" id="A0ABD0J340"/>